<dbReference type="PANTHER" id="PTHR48104">
    <property type="entry name" value="METACASPASE-4"/>
    <property type="match status" value="1"/>
</dbReference>
<dbReference type="PANTHER" id="PTHR48104:SF30">
    <property type="entry name" value="METACASPASE-1"/>
    <property type="match status" value="1"/>
</dbReference>
<dbReference type="EMBL" id="MU004342">
    <property type="protein sequence ID" value="KAF2655952.1"/>
    <property type="molecule type" value="Genomic_DNA"/>
</dbReference>
<dbReference type="OrthoDB" id="3223806at2759"/>
<reference evidence="3" key="1">
    <citation type="journal article" date="2020" name="Stud. Mycol.">
        <title>101 Dothideomycetes genomes: a test case for predicting lifestyles and emergence of pathogens.</title>
        <authorList>
            <person name="Haridas S."/>
            <person name="Albert R."/>
            <person name="Binder M."/>
            <person name="Bloem J."/>
            <person name="Labutti K."/>
            <person name="Salamov A."/>
            <person name="Andreopoulos B."/>
            <person name="Baker S."/>
            <person name="Barry K."/>
            <person name="Bills G."/>
            <person name="Bluhm B."/>
            <person name="Cannon C."/>
            <person name="Castanera R."/>
            <person name="Culley D."/>
            <person name="Daum C."/>
            <person name="Ezra D."/>
            <person name="Gonzalez J."/>
            <person name="Henrissat B."/>
            <person name="Kuo A."/>
            <person name="Liang C."/>
            <person name="Lipzen A."/>
            <person name="Lutzoni F."/>
            <person name="Magnuson J."/>
            <person name="Mondo S."/>
            <person name="Nolan M."/>
            <person name="Ohm R."/>
            <person name="Pangilinan J."/>
            <person name="Park H.-J."/>
            <person name="Ramirez L."/>
            <person name="Alfaro M."/>
            <person name="Sun H."/>
            <person name="Tritt A."/>
            <person name="Yoshinaga Y."/>
            <person name="Zwiers L.-H."/>
            <person name="Turgeon B."/>
            <person name="Goodwin S."/>
            <person name="Spatafora J."/>
            <person name="Crous P."/>
            <person name="Grigoriev I."/>
        </authorList>
    </citation>
    <scope>NUCLEOTIDE SEQUENCE</scope>
    <source>
        <strain evidence="3">CBS 122681</strain>
    </source>
</reference>
<dbReference type="GO" id="GO:0006508">
    <property type="term" value="P:proteolysis"/>
    <property type="evidence" value="ECO:0007669"/>
    <property type="project" value="InterPro"/>
</dbReference>
<evidence type="ECO:0000313" key="3">
    <source>
        <dbReference type="EMBL" id="KAF2655952.1"/>
    </source>
</evidence>
<dbReference type="Gene3D" id="3.40.50.1460">
    <property type="match status" value="1"/>
</dbReference>
<dbReference type="InterPro" id="IPR050452">
    <property type="entry name" value="Metacaspase"/>
</dbReference>
<dbReference type="Pfam" id="PF00656">
    <property type="entry name" value="Peptidase_C14"/>
    <property type="match status" value="1"/>
</dbReference>
<dbReference type="GO" id="GO:0004197">
    <property type="term" value="F:cysteine-type endopeptidase activity"/>
    <property type="evidence" value="ECO:0007669"/>
    <property type="project" value="InterPro"/>
</dbReference>
<comment type="similarity">
    <text evidence="1">Belongs to the peptidase C14B family.</text>
</comment>
<feature type="domain" description="Peptidase C14 caspase" evidence="2">
    <location>
        <begin position="10"/>
        <end position="287"/>
    </location>
</feature>
<proteinExistence type="inferred from homology"/>
<name>A0A6A6T8G9_9PLEO</name>
<evidence type="ECO:0000256" key="1">
    <source>
        <dbReference type="ARBA" id="ARBA00009005"/>
    </source>
</evidence>
<dbReference type="InterPro" id="IPR011600">
    <property type="entry name" value="Pept_C14_caspase"/>
</dbReference>
<protein>
    <recommendedName>
        <fullName evidence="2">Peptidase C14 caspase domain-containing protein</fullName>
    </recommendedName>
</protein>
<evidence type="ECO:0000259" key="2">
    <source>
        <dbReference type="Pfam" id="PF00656"/>
    </source>
</evidence>
<feature type="non-terminal residue" evidence="3">
    <location>
        <position position="1"/>
    </location>
</feature>
<sequence>MEFRTNAGYHATLIGINAYPESPLRGCVRDVQELKKYLERMPQQVDICMFTGSTAGDSNSSLLAGDPEVWPTYDNVMSRLKHITSSANTGDFVYIHFSGHGTTIHSDPSKRLLGDLALVLLDVTDKSVIRYLRGFDLAHILKRMVEKGLVVTLVLDCCFSGSVVRNDPLVRYLEYDLGADAAYPQLSSFPSAEDYPEAYRSASMRSNWLVNPDGYTILTACGPTEIAKEIVFNDGQRQGALSYYLRRTFSKLGGVEAKQQHIYYHLCARFRETQVERKNKQTPMFYGNKSLGFFGHVNNESFSAPIPIVRRSDGSIRLEAGQAHGVCKGDRFALCPFDDGITDTLTTNNSPVLATISDVVELTSEMQIAQTLSIPIGTGWMATPLTRLSIRALPVRFEDSSTYKTDWNAILQERESLDISIGRVGVPDYTFSFYVAIDDDNYEVQDETCQPIIRIPGSPQDREGSVRHVLALLEHLAKFKLVRNLTNRALEDTTHSFRNSFNVHLKDQVGNTYGPGCLHLGYLHSGCFHPECAIAVEDDDTLELEIESRVKEDDVLHVHIYNLGYNWEIENILHANHDVIPGGTKWMKNLHMMLSFDAKGEARIHEDIIKVFITTTLTSFMSLELPELATRSAGGDKDATRGEDSGAQSEDWAALNFRIRYKK</sequence>
<organism evidence="3 4">
    <name type="scientific">Lophiostoma macrostomum CBS 122681</name>
    <dbReference type="NCBI Taxonomy" id="1314788"/>
    <lineage>
        <taxon>Eukaryota</taxon>
        <taxon>Fungi</taxon>
        <taxon>Dikarya</taxon>
        <taxon>Ascomycota</taxon>
        <taxon>Pezizomycotina</taxon>
        <taxon>Dothideomycetes</taxon>
        <taxon>Pleosporomycetidae</taxon>
        <taxon>Pleosporales</taxon>
        <taxon>Lophiostomataceae</taxon>
        <taxon>Lophiostoma</taxon>
    </lineage>
</organism>
<accession>A0A6A6T8G9</accession>
<dbReference type="Proteomes" id="UP000799324">
    <property type="component" value="Unassembled WGS sequence"/>
</dbReference>
<keyword evidence="4" id="KW-1185">Reference proteome</keyword>
<dbReference type="GO" id="GO:0005737">
    <property type="term" value="C:cytoplasm"/>
    <property type="evidence" value="ECO:0007669"/>
    <property type="project" value="TreeGrafter"/>
</dbReference>
<evidence type="ECO:0000313" key="4">
    <source>
        <dbReference type="Proteomes" id="UP000799324"/>
    </source>
</evidence>
<gene>
    <name evidence="3" type="ORF">K491DRAFT_757893</name>
</gene>
<dbReference type="AlphaFoldDB" id="A0A6A6T8G9"/>